<evidence type="ECO:0000256" key="7">
    <source>
        <dbReference type="ARBA" id="ARBA00076453"/>
    </source>
</evidence>
<dbReference type="EMBL" id="SWFT01000053">
    <property type="protein sequence ID" value="KAA8904785.1"/>
    <property type="molecule type" value="Genomic_DNA"/>
</dbReference>
<evidence type="ECO:0000256" key="3">
    <source>
        <dbReference type="ARBA" id="ARBA00022552"/>
    </source>
</evidence>
<protein>
    <recommendedName>
        <fullName evidence="7">U three protein 7</fullName>
    </recommendedName>
</protein>
<dbReference type="PROSITE" id="PS50082">
    <property type="entry name" value="WD_REPEATS_2"/>
    <property type="match status" value="1"/>
</dbReference>
<keyword evidence="6" id="KW-0539">Nucleus</keyword>
<name>A0A642UUV4_DIURU</name>
<comment type="function">
    <text evidence="1">Involved in nucleolar processing of pre-18S ribosomal RNA.</text>
</comment>
<dbReference type="InterPro" id="IPR001680">
    <property type="entry name" value="WD40_rpt"/>
</dbReference>
<dbReference type="Pfam" id="PF08149">
    <property type="entry name" value="BING4CT"/>
    <property type="match status" value="1"/>
</dbReference>
<dbReference type="InterPro" id="IPR012952">
    <property type="entry name" value="BING4_C_dom"/>
</dbReference>
<evidence type="ECO:0000313" key="11">
    <source>
        <dbReference type="EMBL" id="KAA8904785.1"/>
    </source>
</evidence>
<evidence type="ECO:0000256" key="5">
    <source>
        <dbReference type="ARBA" id="ARBA00022737"/>
    </source>
</evidence>
<dbReference type="GeneID" id="54780514"/>
<feature type="region of interest" description="Disordered" evidence="9">
    <location>
        <begin position="1"/>
        <end position="25"/>
    </location>
</feature>
<keyword evidence="3" id="KW-0698">rRNA processing</keyword>
<dbReference type="AlphaFoldDB" id="A0A642UUV4"/>
<evidence type="ECO:0000256" key="2">
    <source>
        <dbReference type="ARBA" id="ARBA00004604"/>
    </source>
</evidence>
<dbReference type="SMART" id="SM01033">
    <property type="entry name" value="BING4CT"/>
    <property type="match status" value="1"/>
</dbReference>
<keyword evidence="4 8" id="KW-0853">WD repeat</keyword>
<comment type="caution">
    <text evidence="11">The sequence shown here is derived from an EMBL/GenBank/DDBJ whole genome shotgun (WGS) entry which is preliminary data.</text>
</comment>
<dbReference type="PANTHER" id="PTHR14085">
    <property type="entry name" value="WD-REPEAT PROTEIN BING4"/>
    <property type="match status" value="1"/>
</dbReference>
<comment type="subcellular location">
    <subcellularLocation>
        <location evidence="2">Nucleus</location>
        <location evidence="2">Nucleolus</location>
    </subcellularLocation>
</comment>
<dbReference type="PROSITE" id="PS50294">
    <property type="entry name" value="WD_REPEATS_REGION"/>
    <property type="match status" value="1"/>
</dbReference>
<feature type="region of interest" description="Disordered" evidence="9">
    <location>
        <begin position="480"/>
        <end position="507"/>
    </location>
</feature>
<dbReference type="Proteomes" id="UP000449547">
    <property type="component" value="Unassembled WGS sequence"/>
</dbReference>
<dbReference type="InterPro" id="IPR036322">
    <property type="entry name" value="WD40_repeat_dom_sf"/>
</dbReference>
<dbReference type="GO" id="GO:0032040">
    <property type="term" value="C:small-subunit processome"/>
    <property type="evidence" value="ECO:0007669"/>
    <property type="project" value="TreeGrafter"/>
</dbReference>
<evidence type="ECO:0000259" key="10">
    <source>
        <dbReference type="SMART" id="SM01033"/>
    </source>
</evidence>
<dbReference type="FunFam" id="2.130.10.10:FF:000378">
    <property type="entry name" value="U3 small nucleolar RNA-associated protein 7"/>
    <property type="match status" value="1"/>
</dbReference>
<dbReference type="OMA" id="EFLPYHW"/>
<feature type="domain" description="BING4 C-terminal" evidence="10">
    <location>
        <begin position="334"/>
        <end position="413"/>
    </location>
</feature>
<feature type="repeat" description="WD" evidence="8">
    <location>
        <begin position="252"/>
        <end position="293"/>
    </location>
</feature>
<dbReference type="OrthoDB" id="10251154at2759"/>
<dbReference type="InterPro" id="IPR015943">
    <property type="entry name" value="WD40/YVTN_repeat-like_dom_sf"/>
</dbReference>
<dbReference type="Gene3D" id="2.130.10.10">
    <property type="entry name" value="YVTN repeat-like/Quinoprotein amine dehydrogenase"/>
    <property type="match status" value="1"/>
</dbReference>
<proteinExistence type="predicted"/>
<accession>A0A642UUV4</accession>
<keyword evidence="12" id="KW-1185">Reference proteome</keyword>
<evidence type="ECO:0000313" key="12">
    <source>
        <dbReference type="Proteomes" id="UP000449547"/>
    </source>
</evidence>
<dbReference type="PANTHER" id="PTHR14085:SF3">
    <property type="entry name" value="WD REPEAT-CONTAINING PROTEIN 46"/>
    <property type="match status" value="1"/>
</dbReference>
<evidence type="ECO:0000256" key="6">
    <source>
        <dbReference type="ARBA" id="ARBA00023242"/>
    </source>
</evidence>
<dbReference type="Pfam" id="PF00400">
    <property type="entry name" value="WD40"/>
    <property type="match status" value="1"/>
</dbReference>
<dbReference type="VEuPathDB" id="FungiDB:DIURU_001861"/>
<dbReference type="GO" id="GO:0030686">
    <property type="term" value="C:90S preribosome"/>
    <property type="evidence" value="ECO:0007669"/>
    <property type="project" value="TreeGrafter"/>
</dbReference>
<evidence type="ECO:0000256" key="8">
    <source>
        <dbReference type="PROSITE-ProRule" id="PRU00221"/>
    </source>
</evidence>
<dbReference type="RefSeq" id="XP_034013395.1">
    <property type="nucleotide sequence ID" value="XM_034154451.1"/>
</dbReference>
<reference evidence="11 12" key="1">
    <citation type="submission" date="2019-07" db="EMBL/GenBank/DDBJ databases">
        <title>Genome assembly of two rare yeast pathogens: Diutina rugosa and Trichomonascus ciferrii.</title>
        <authorList>
            <person name="Mixao V."/>
            <person name="Saus E."/>
            <person name="Hansen A."/>
            <person name="Lass-Flor C."/>
            <person name="Gabaldon T."/>
        </authorList>
    </citation>
    <scope>NUCLEOTIDE SEQUENCE [LARGE SCALE GENOMIC DNA]</scope>
    <source>
        <strain evidence="11 12">CBS 613</strain>
    </source>
</reference>
<keyword evidence="5" id="KW-0677">Repeat</keyword>
<dbReference type="GO" id="GO:0000462">
    <property type="term" value="P:maturation of SSU-rRNA from tricistronic rRNA transcript (SSU-rRNA, 5.8S rRNA, LSU-rRNA)"/>
    <property type="evidence" value="ECO:0007669"/>
    <property type="project" value="TreeGrafter"/>
</dbReference>
<dbReference type="SMART" id="SM00320">
    <property type="entry name" value="WD40"/>
    <property type="match status" value="4"/>
</dbReference>
<organism evidence="11 12">
    <name type="scientific">Diutina rugosa</name>
    <name type="common">Yeast</name>
    <name type="synonym">Candida rugosa</name>
    <dbReference type="NCBI Taxonomy" id="5481"/>
    <lineage>
        <taxon>Eukaryota</taxon>
        <taxon>Fungi</taxon>
        <taxon>Dikarya</taxon>
        <taxon>Ascomycota</taxon>
        <taxon>Saccharomycotina</taxon>
        <taxon>Pichiomycetes</taxon>
        <taxon>Debaryomycetaceae</taxon>
        <taxon>Diutina</taxon>
    </lineage>
</organism>
<evidence type="ECO:0000256" key="9">
    <source>
        <dbReference type="SAM" id="MobiDB-lite"/>
    </source>
</evidence>
<evidence type="ECO:0000256" key="1">
    <source>
        <dbReference type="ARBA" id="ARBA00004099"/>
    </source>
</evidence>
<evidence type="ECO:0000256" key="4">
    <source>
        <dbReference type="ARBA" id="ARBA00022574"/>
    </source>
</evidence>
<gene>
    <name evidence="11" type="ORF">DIURU_001861</name>
</gene>
<sequence length="507" mass="57947">MSKYERELKATATAKVRKPRKDRRIQAQIKRTDERYQEAVEQAASTELLLAEEAGMLEAEGMEKTYHFQQRDIVKEVDYQTATKKFNFKLTEFGPYSVDFSRNGRHMLIGGRKGHVASMDWRLGKLGCELHLGETVNAIHYLHNNQYFAAAQKKYTFIYDHRGTEIHRLKHFTEMTLLDFLPYHFLLVGAGHSGWLKYCDTSTGELVSAHRTKLGPTQSMKQNPWNAVMHLGHANGSVSLWSPSMSTPLAKIQCSRGPVRDLAIDREGKYMVVAGADKSIRVWDLRKYQELNYYHTPTPAQSVDISDRGLVSVAWNTHVTVWKDLFSTEKQWEPYMKHLVPGSRVENTQFVPFEDILGVGHAKGVESIIVPGAGEANYDALEINPYESAKQRQESEVRALLNKLPADSIALDPTTIGTVDPRAEHVSMPAVTEPISDKVELRPDVPEKNSKFRKQIRNKRKNVIDERKLWAERNMKRENELRRKRELEAQGTPEEEDVLASALSRFD</sequence>
<dbReference type="SUPFAM" id="SSF50978">
    <property type="entry name" value="WD40 repeat-like"/>
    <property type="match status" value="1"/>
</dbReference>
<dbReference type="InterPro" id="IPR040315">
    <property type="entry name" value="WDR46/Utp7"/>
</dbReference>